<evidence type="ECO:0000259" key="6">
    <source>
        <dbReference type="Pfam" id="PF00890"/>
    </source>
</evidence>
<dbReference type="Proteomes" id="UP000267128">
    <property type="component" value="Unassembled WGS sequence"/>
</dbReference>
<evidence type="ECO:0000256" key="4">
    <source>
        <dbReference type="ARBA" id="ARBA00023002"/>
    </source>
</evidence>
<gene>
    <name evidence="7" type="ORF">EFK50_12060</name>
</gene>
<dbReference type="SUPFAM" id="SSF51905">
    <property type="entry name" value="FAD/NAD(P)-binding domain"/>
    <property type="match status" value="1"/>
</dbReference>
<evidence type="ECO:0000313" key="7">
    <source>
        <dbReference type="EMBL" id="RNL62498.1"/>
    </source>
</evidence>
<dbReference type="OrthoDB" id="9813348at2"/>
<dbReference type="InterPro" id="IPR003953">
    <property type="entry name" value="FAD-dep_OxRdtase_2_FAD-bd"/>
</dbReference>
<dbReference type="AlphaFoldDB" id="A0A3N0CGC9"/>
<feature type="compositionally biased region" description="Basic residues" evidence="5">
    <location>
        <begin position="41"/>
        <end position="50"/>
    </location>
</feature>
<keyword evidence="8" id="KW-1185">Reference proteome</keyword>
<organism evidence="7 8">
    <name type="scientific">Nocardioides marmoriginsengisoli</name>
    <dbReference type="NCBI Taxonomy" id="661483"/>
    <lineage>
        <taxon>Bacteria</taxon>
        <taxon>Bacillati</taxon>
        <taxon>Actinomycetota</taxon>
        <taxon>Actinomycetes</taxon>
        <taxon>Propionibacteriales</taxon>
        <taxon>Nocardioidaceae</taxon>
        <taxon>Nocardioides</taxon>
    </lineage>
</organism>
<dbReference type="PRINTS" id="PR00368">
    <property type="entry name" value="FADPNR"/>
</dbReference>
<dbReference type="InterPro" id="IPR036188">
    <property type="entry name" value="FAD/NAD-bd_sf"/>
</dbReference>
<dbReference type="InterPro" id="IPR050315">
    <property type="entry name" value="FAD-oxidoreductase_2"/>
</dbReference>
<feature type="region of interest" description="Disordered" evidence="5">
    <location>
        <begin position="1"/>
        <end position="54"/>
    </location>
</feature>
<keyword evidence="2" id="KW-0285">Flavoprotein</keyword>
<dbReference type="Gene3D" id="3.50.50.60">
    <property type="entry name" value="FAD/NAD(P)-binding domain"/>
    <property type="match status" value="2"/>
</dbReference>
<keyword evidence="3" id="KW-0274">FAD</keyword>
<evidence type="ECO:0000256" key="2">
    <source>
        <dbReference type="ARBA" id="ARBA00022630"/>
    </source>
</evidence>
<dbReference type="InterPro" id="IPR027477">
    <property type="entry name" value="Succ_DH/fumarate_Rdtase_cat_sf"/>
</dbReference>
<comment type="cofactor">
    <cofactor evidence="1">
        <name>FAD</name>
        <dbReference type="ChEBI" id="CHEBI:57692"/>
    </cofactor>
</comment>
<dbReference type="PANTHER" id="PTHR43400">
    <property type="entry name" value="FUMARATE REDUCTASE"/>
    <property type="match status" value="1"/>
</dbReference>
<dbReference type="PANTHER" id="PTHR43400:SF10">
    <property type="entry name" value="3-OXOSTEROID 1-DEHYDROGENASE"/>
    <property type="match status" value="1"/>
</dbReference>
<keyword evidence="4" id="KW-0560">Oxidoreductase</keyword>
<comment type="caution">
    <text evidence="7">The sequence shown here is derived from an EMBL/GenBank/DDBJ whole genome shotgun (WGS) entry which is preliminary data.</text>
</comment>
<dbReference type="GO" id="GO:0008202">
    <property type="term" value="P:steroid metabolic process"/>
    <property type="evidence" value="ECO:0007669"/>
    <property type="project" value="UniProtKB-ARBA"/>
</dbReference>
<evidence type="ECO:0000256" key="1">
    <source>
        <dbReference type="ARBA" id="ARBA00001974"/>
    </source>
</evidence>
<reference evidence="7 8" key="1">
    <citation type="submission" date="2018-11" db="EMBL/GenBank/DDBJ databases">
        <authorList>
            <person name="Li F."/>
        </authorList>
    </citation>
    <scope>NUCLEOTIDE SEQUENCE [LARGE SCALE GENOMIC DNA]</scope>
    <source>
        <strain evidence="7 8">Gsoil 097</strain>
    </source>
</reference>
<name>A0A3N0CGC9_9ACTN</name>
<feature type="compositionally biased region" description="Basic residues" evidence="5">
    <location>
        <begin position="16"/>
        <end position="31"/>
    </location>
</feature>
<accession>A0A3N0CGC9</accession>
<evidence type="ECO:0000256" key="3">
    <source>
        <dbReference type="ARBA" id="ARBA00022827"/>
    </source>
</evidence>
<dbReference type="EMBL" id="RJSE01000007">
    <property type="protein sequence ID" value="RNL62498.1"/>
    <property type="molecule type" value="Genomic_DNA"/>
</dbReference>
<dbReference type="GO" id="GO:0033765">
    <property type="term" value="F:steroid dehydrogenase activity, acting on the CH-CH group of donors"/>
    <property type="evidence" value="ECO:0007669"/>
    <property type="project" value="UniProtKB-ARBA"/>
</dbReference>
<dbReference type="Pfam" id="PF00890">
    <property type="entry name" value="FAD_binding_2"/>
    <property type="match status" value="1"/>
</dbReference>
<sequence length="597" mass="62809">MDAAVRGGVLRDRGRAHPGRRRGADHRRRRRGADPGEGRHRDLRGHRRHPGVLLAGPRRLDGAERVVSESFDVVVIGSGAAGLTAALTAAEAGASVLVLEASDRWGGSTAVSGGLVWAPDHHHAAEKQLVDSRDDALAYLRSCAYAREDDRVVAFVDAVPQAVRFVEEHTPLTFQAIDYPDTFAERPGGKLHRHLESLPQDPGALGRWQDLFWTQDEPHTLMSEILPIGAHVYGLPLDLPAVTERRERGLVTGGAALVTGLLHGIDAAGVTRRPDSRVTALTTDAGRVTGVTLADGSTVGARRGVVLASGGFEWNDDLKSAHLSVPITHQVTPPVQHGDALGLASAAGAALAHTHENWAWPAVEVPMDLWPDGSPRHHLSFSERYMPHCLWVNGAGRRFVNESSHNVALALGEVDPTGHRPRNLPAWSVMDARFRARYQVAGVLPGEDASEWIVEAPTLAGLAALIGVDAGALAETVDRFNTFAADGVDPDFGRGLSAYERAMGDPTATYPNLGTVAEGPFTAVAIRPSTVGTKGGVLTDARAAAVRYDGTPVPGLFAAGNAMAAVFGPGISGGGMTIGNAIAWGWLAGRGAAGGAA</sequence>
<dbReference type="SUPFAM" id="SSF56425">
    <property type="entry name" value="Succinate dehydrogenase/fumarate reductase flavoprotein, catalytic domain"/>
    <property type="match status" value="1"/>
</dbReference>
<proteinExistence type="predicted"/>
<protein>
    <submittedName>
        <fullName evidence="7">FAD-dependent oxidoreductase</fullName>
    </submittedName>
</protein>
<evidence type="ECO:0000256" key="5">
    <source>
        <dbReference type="SAM" id="MobiDB-lite"/>
    </source>
</evidence>
<feature type="domain" description="FAD-dependent oxidoreductase 2 FAD-binding" evidence="6">
    <location>
        <begin position="72"/>
        <end position="577"/>
    </location>
</feature>
<evidence type="ECO:0000313" key="8">
    <source>
        <dbReference type="Proteomes" id="UP000267128"/>
    </source>
</evidence>